<keyword evidence="4 7" id="KW-0812">Transmembrane</keyword>
<evidence type="ECO:0000256" key="4">
    <source>
        <dbReference type="ARBA" id="ARBA00022692"/>
    </source>
</evidence>
<dbReference type="InterPro" id="IPR050277">
    <property type="entry name" value="Sodium:Solute_Symporter"/>
</dbReference>
<feature type="transmembrane region" description="Helical" evidence="7">
    <location>
        <begin position="413"/>
        <end position="435"/>
    </location>
</feature>
<name>A0ABD3MPH6_9STRA</name>
<proteinExistence type="inferred from homology"/>
<evidence type="ECO:0000256" key="7">
    <source>
        <dbReference type="SAM" id="Phobius"/>
    </source>
</evidence>
<comment type="subcellular location">
    <subcellularLocation>
        <location evidence="1">Membrane</location>
        <topology evidence="1">Multi-pass membrane protein</topology>
    </subcellularLocation>
</comment>
<keyword evidence="3" id="KW-0813">Transport</keyword>
<dbReference type="AlphaFoldDB" id="A0ABD3MPH6"/>
<protein>
    <submittedName>
        <fullName evidence="8">Uncharacterized protein</fullName>
    </submittedName>
</protein>
<feature type="transmembrane region" description="Helical" evidence="7">
    <location>
        <begin position="329"/>
        <end position="353"/>
    </location>
</feature>
<feature type="transmembrane region" description="Helical" evidence="7">
    <location>
        <begin position="103"/>
        <end position="126"/>
    </location>
</feature>
<dbReference type="PANTHER" id="PTHR48086">
    <property type="entry name" value="SODIUM/PROLINE SYMPORTER-RELATED"/>
    <property type="match status" value="1"/>
</dbReference>
<evidence type="ECO:0000256" key="5">
    <source>
        <dbReference type="ARBA" id="ARBA00022989"/>
    </source>
</evidence>
<dbReference type="PROSITE" id="PS50283">
    <property type="entry name" value="NA_SOLUT_SYMP_3"/>
    <property type="match status" value="1"/>
</dbReference>
<feature type="transmembrane region" description="Helical" evidence="7">
    <location>
        <begin position="294"/>
        <end position="317"/>
    </location>
</feature>
<evidence type="ECO:0000313" key="9">
    <source>
        <dbReference type="Proteomes" id="UP001530400"/>
    </source>
</evidence>
<feature type="transmembrane region" description="Helical" evidence="7">
    <location>
        <begin position="256"/>
        <end position="273"/>
    </location>
</feature>
<feature type="transmembrane region" description="Helical" evidence="7">
    <location>
        <begin position="219"/>
        <end position="236"/>
    </location>
</feature>
<evidence type="ECO:0000256" key="6">
    <source>
        <dbReference type="ARBA" id="ARBA00023136"/>
    </source>
</evidence>
<evidence type="ECO:0000256" key="1">
    <source>
        <dbReference type="ARBA" id="ARBA00004141"/>
    </source>
</evidence>
<keyword evidence="9" id="KW-1185">Reference proteome</keyword>
<feature type="transmembrane region" description="Helical" evidence="7">
    <location>
        <begin position="447"/>
        <end position="467"/>
    </location>
</feature>
<comment type="caution">
    <text evidence="8">The sequence shown here is derived from an EMBL/GenBank/DDBJ whole genome shotgun (WGS) entry which is preliminary data.</text>
</comment>
<dbReference type="Proteomes" id="UP001530400">
    <property type="component" value="Unassembled WGS sequence"/>
</dbReference>
<reference evidence="8 9" key="1">
    <citation type="submission" date="2024-10" db="EMBL/GenBank/DDBJ databases">
        <title>Updated reference genomes for cyclostephanoid diatoms.</title>
        <authorList>
            <person name="Roberts W.R."/>
            <person name="Alverson A.J."/>
        </authorList>
    </citation>
    <scope>NUCLEOTIDE SEQUENCE [LARGE SCALE GENOMIC DNA]</scope>
    <source>
        <strain evidence="8 9">AJA010-31</strain>
    </source>
</reference>
<dbReference type="Gene3D" id="1.20.1730.10">
    <property type="entry name" value="Sodium/glucose cotransporter"/>
    <property type="match status" value="1"/>
</dbReference>
<dbReference type="PANTHER" id="PTHR48086:SF10">
    <property type="entry name" value="AGR155CP"/>
    <property type="match status" value="1"/>
</dbReference>
<feature type="transmembrane region" description="Helical" evidence="7">
    <location>
        <begin position="505"/>
        <end position="523"/>
    </location>
</feature>
<dbReference type="InterPro" id="IPR001734">
    <property type="entry name" value="Na/solute_symporter"/>
</dbReference>
<gene>
    <name evidence="8" type="ORF">ACHAWO_011751</name>
</gene>
<dbReference type="EMBL" id="JALLPJ020001396">
    <property type="protein sequence ID" value="KAL3765804.1"/>
    <property type="molecule type" value="Genomic_DNA"/>
</dbReference>
<evidence type="ECO:0000313" key="8">
    <source>
        <dbReference type="EMBL" id="KAL3765804.1"/>
    </source>
</evidence>
<feature type="transmembrane region" description="Helical" evidence="7">
    <location>
        <begin position="6"/>
        <end position="30"/>
    </location>
</feature>
<feature type="transmembrane region" description="Helical" evidence="7">
    <location>
        <begin position="75"/>
        <end position="91"/>
    </location>
</feature>
<sequence length="660" mass="71391">MGYDVAIGAAYAVLYTALGSFTILSMVTAFGGSNKLLHKLGCVMIPVAPTEDEVSKEMKSADFFLAARNSASGRAIALSFFASGMGAWVVYGSTEMGANPNLSWLGVIGYSAASSLPALIICVIGPRVRKITGEKAFCSTDFGLARYGRVMQLSIAAISVFYMFIYMVSEMTSISNVYGLVVGLDTFSDDTINSLAVFTWFYTSLAGLPASIVTDKFQAYLMAALVLILLIVACVNPENRLTPEEFSVASNWTTDGLVAAVTLIIAIACAEMFNQSTWQRVWAAKSVKDMRRGFMGGSFLVFLLIMFFGIMGMIAYANDPEAYDNWEKYAYLAFFDLLAPLSNFWHIVVLIAVTGLAASSLDSLQTAIASILSSDIIRFGVSDNTARFLTRLILILINAPAVILSSYRFDVIGLFLVADLVCGTAVLPVFLGLITEDIGFIPAPTELGAFLGIISGIAAVVVNGHIIGFDQAVSSITGEVIASGPFSYFWLTNSSECAVCGTTTMITFIVVPLVAGFCTLLFSKLDIMIRGDRARQPIFQGTQPDDCKNYHLTELNKQETMDKRVDEHEEEDVEEFDADEGTDEEGVEISDNLKVDGPMADETQTAQVAAGASVNPNIQGLRVLIMFLIRLRYKPFEPDHGNSCAGKSMVKLILDGLLFV</sequence>
<feature type="transmembrane region" description="Helical" evidence="7">
    <location>
        <begin position="147"/>
        <end position="168"/>
    </location>
</feature>
<feature type="transmembrane region" description="Helical" evidence="7">
    <location>
        <begin position="388"/>
        <end position="407"/>
    </location>
</feature>
<keyword evidence="6 7" id="KW-0472">Membrane</keyword>
<organism evidence="8 9">
    <name type="scientific">Cyclotella atomus</name>
    <dbReference type="NCBI Taxonomy" id="382360"/>
    <lineage>
        <taxon>Eukaryota</taxon>
        <taxon>Sar</taxon>
        <taxon>Stramenopiles</taxon>
        <taxon>Ochrophyta</taxon>
        <taxon>Bacillariophyta</taxon>
        <taxon>Coscinodiscophyceae</taxon>
        <taxon>Thalassiosirophycidae</taxon>
        <taxon>Stephanodiscales</taxon>
        <taxon>Stephanodiscaceae</taxon>
        <taxon>Cyclotella</taxon>
    </lineage>
</organism>
<feature type="transmembrane region" description="Helical" evidence="7">
    <location>
        <begin position="192"/>
        <end position="212"/>
    </location>
</feature>
<dbReference type="GO" id="GO:0016020">
    <property type="term" value="C:membrane"/>
    <property type="evidence" value="ECO:0007669"/>
    <property type="project" value="UniProtKB-SubCell"/>
</dbReference>
<evidence type="ECO:0000256" key="3">
    <source>
        <dbReference type="ARBA" id="ARBA00022448"/>
    </source>
</evidence>
<evidence type="ECO:0000256" key="2">
    <source>
        <dbReference type="ARBA" id="ARBA00006434"/>
    </source>
</evidence>
<keyword evidence="5 7" id="KW-1133">Transmembrane helix</keyword>
<comment type="similarity">
    <text evidence="2">Belongs to the sodium:solute symporter (SSF) (TC 2.A.21) family.</text>
</comment>
<dbReference type="InterPro" id="IPR038377">
    <property type="entry name" value="Na/Glc_symporter_sf"/>
</dbReference>
<accession>A0ABD3MPH6</accession>